<keyword evidence="3" id="KW-1185">Reference proteome</keyword>
<dbReference type="OrthoDB" id="2474051at2"/>
<dbReference type="EMBL" id="CP041666">
    <property type="protein sequence ID" value="QDP39508.1"/>
    <property type="molecule type" value="Genomic_DNA"/>
</dbReference>
<dbReference type="AlphaFoldDB" id="A0A516KDN3"/>
<name>A0A516KDN3_9BACI</name>
<dbReference type="RefSeq" id="WP_143892258.1">
    <property type="nucleotide sequence ID" value="NZ_CP041666.1"/>
</dbReference>
<dbReference type="Proteomes" id="UP000315215">
    <property type="component" value="Chromosome"/>
</dbReference>
<protein>
    <submittedName>
        <fullName evidence="2">Uncharacterized protein</fullName>
    </submittedName>
</protein>
<sequence length="104" mass="12390">MIYTIGLLLTPVYLVCLFISLKFLWGSEGKDERGRQISYMALLYSFPVFPIGYLLTESYHNYIQELSFETYRDCMLGARWLDFYCARRSYLCLEEENIKRESSH</sequence>
<evidence type="ECO:0000256" key="1">
    <source>
        <dbReference type="SAM" id="Phobius"/>
    </source>
</evidence>
<evidence type="ECO:0000313" key="2">
    <source>
        <dbReference type="EMBL" id="QDP39508.1"/>
    </source>
</evidence>
<evidence type="ECO:0000313" key="3">
    <source>
        <dbReference type="Proteomes" id="UP000315215"/>
    </source>
</evidence>
<feature type="transmembrane region" description="Helical" evidence="1">
    <location>
        <begin position="37"/>
        <end position="55"/>
    </location>
</feature>
<keyword evidence="1" id="KW-0472">Membrane</keyword>
<keyword evidence="1" id="KW-1133">Transmembrane helix</keyword>
<gene>
    <name evidence="2" type="ORF">FN924_04550</name>
</gene>
<feature type="transmembrane region" description="Helical" evidence="1">
    <location>
        <begin position="6"/>
        <end position="25"/>
    </location>
</feature>
<organism evidence="2 3">
    <name type="scientific">Radiobacillus deserti</name>
    <dbReference type="NCBI Taxonomy" id="2594883"/>
    <lineage>
        <taxon>Bacteria</taxon>
        <taxon>Bacillati</taxon>
        <taxon>Bacillota</taxon>
        <taxon>Bacilli</taxon>
        <taxon>Bacillales</taxon>
        <taxon>Bacillaceae</taxon>
        <taxon>Radiobacillus</taxon>
    </lineage>
</organism>
<dbReference type="KEGG" id="aqt:FN924_04550"/>
<reference evidence="2 3" key="1">
    <citation type="submission" date="2019-07" db="EMBL/GenBank/DDBJ databases">
        <authorList>
            <person name="Li J."/>
        </authorList>
    </citation>
    <scope>NUCLEOTIDE SEQUENCE [LARGE SCALE GENOMIC DNA]</scope>
    <source>
        <strain evidence="2 3">TKL69</strain>
    </source>
</reference>
<proteinExistence type="predicted"/>
<accession>A0A516KDN3</accession>
<keyword evidence="1" id="KW-0812">Transmembrane</keyword>